<accession>A0A160EQZ4</accession>
<dbReference type="SUPFAM" id="SSF48403">
    <property type="entry name" value="Ankyrin repeat"/>
    <property type="match status" value="1"/>
</dbReference>
<dbReference type="InterPro" id="IPR052050">
    <property type="entry name" value="SecEffector_AnkRepeat"/>
</dbReference>
<dbReference type="EMBL" id="KU877344">
    <property type="protein sequence ID" value="ANB51121.1"/>
    <property type="molecule type" value="Genomic_DNA"/>
</dbReference>
<sequence>MFAILDIRDEDYVVGKTYIAGETYITDESQSLFYTDIEHINLLYNKGTEIIVIEFPDHTNLNIIEWENNIYSTNIFKILKIYSLYEPLTYAELNLNLEENKYIIDYASGEGKIDFLNWCISSEFKLNYSESAITNACINNQTHILEWWITSNLPLKYSHKAINHASEQGNISILNIWLNSGLLLKYSHKAIDYCSDYETIEILDWWLNSGLELKYSVDAIDNASINGCIDVLDWWIKSGLELKYSQRSLAFHCSYCDENEIIKVLNWWIKSGLPLKYDNTIINQASIHGCFNILNWWLDSGLKMRYSEESLIFSDSIYNEDQIIEILNWWLNSSLKLCYDNNLIKYCYNYGYIKVLDLLKNYKLPIYNNSDLFDNGCHIFHIESELFKIIKWWHNSGLELKYTNRFIDNLSIMGHTKIINWILDNNLKFEYTTDALDYAKHVDMLEWWKKSGFELKYTNMSIDRLGQYGYSENILQWWFDSGLELRYTENSIKNALLYKNKILLKKWLLYPSAIKYMLINQDPQPEITTWWHKKLIKYQ</sequence>
<dbReference type="KEGG" id="vg:80513483"/>
<dbReference type="Proteomes" id="UP000241365">
    <property type="component" value="Segment"/>
</dbReference>
<dbReference type="GeneID" id="80513483"/>
<proteinExistence type="predicted"/>
<evidence type="ECO:0000313" key="1">
    <source>
        <dbReference type="EMBL" id="ANB51121.1"/>
    </source>
</evidence>
<dbReference type="InterPro" id="IPR036770">
    <property type="entry name" value="Ankyrin_rpt-contain_sf"/>
</dbReference>
<evidence type="ECO:0000313" key="2">
    <source>
        <dbReference type="Proteomes" id="UP000241365"/>
    </source>
</evidence>
<name>A0A160EQZ4_9VIRU</name>
<evidence type="ECO:0008006" key="3">
    <source>
        <dbReference type="Google" id="ProtNLM"/>
    </source>
</evidence>
<dbReference type="PANTHER" id="PTHR46586:SF3">
    <property type="entry name" value="ANKYRIN REPEAT-CONTAINING PROTEIN"/>
    <property type="match status" value="1"/>
</dbReference>
<keyword evidence="2" id="KW-1185">Reference proteome</keyword>
<protein>
    <recommendedName>
        <fullName evidence="3">Ankyrin repeat protein</fullName>
    </recommendedName>
</protein>
<dbReference type="Gene3D" id="1.25.40.20">
    <property type="entry name" value="Ankyrin repeat-containing domain"/>
    <property type="match status" value="1"/>
</dbReference>
<organism evidence="1 2">
    <name type="scientific">Powai lake megavirus</name>
    <dbReference type="NCBI Taxonomy" id="1842663"/>
    <lineage>
        <taxon>Viruses</taxon>
        <taxon>Varidnaviria</taxon>
        <taxon>Bamfordvirae</taxon>
        <taxon>Nucleocytoviricota</taxon>
        <taxon>Megaviricetes</taxon>
        <taxon>Imitervirales</taxon>
        <taxon>Mimiviridae</taxon>
        <taxon>Megamimivirinae</taxon>
        <taxon>Megavirus</taxon>
        <taxon>Megavirus powaiense</taxon>
    </lineage>
</organism>
<dbReference type="PANTHER" id="PTHR46586">
    <property type="entry name" value="ANKYRIN REPEAT-CONTAINING PROTEIN"/>
    <property type="match status" value="1"/>
</dbReference>
<reference evidence="1 2" key="1">
    <citation type="journal article" date="2016" name="Genome Announc.">
        <title>Complete Genome Sequence of a New Megavirus Family Member Isolated from an Inland Water Lake for the First Time in India.</title>
        <authorList>
            <person name="Chatterjee A."/>
            <person name="Ali F."/>
            <person name="Bange D."/>
            <person name="Kondabagil K."/>
        </authorList>
    </citation>
    <scope>NUCLEOTIDE SEQUENCE [LARGE SCALE GENOMIC DNA]</scope>
    <source>
        <strain evidence="1">1</strain>
    </source>
</reference>
<dbReference type="RefSeq" id="YP_010776872.1">
    <property type="nucleotide sequence ID" value="NC_075034.1"/>
</dbReference>